<gene>
    <name evidence="3" type="ORF">SPIRO4BDMA_50200</name>
</gene>
<dbReference type="CDD" id="cd00009">
    <property type="entry name" value="AAA"/>
    <property type="match status" value="1"/>
</dbReference>
<accession>A0A3P3XQY0</accession>
<dbReference type="Pfam" id="PF13635">
    <property type="entry name" value="DUF4143"/>
    <property type="match status" value="1"/>
</dbReference>
<feature type="domain" description="DUF4143" evidence="2">
    <location>
        <begin position="226"/>
        <end position="385"/>
    </location>
</feature>
<dbReference type="Pfam" id="PF13173">
    <property type="entry name" value="AAA_14"/>
    <property type="match status" value="1"/>
</dbReference>
<proteinExistence type="predicted"/>
<name>A0A3P3XQY0_9SPIR</name>
<dbReference type="PANTHER" id="PTHR33295:SF7">
    <property type="entry name" value="ATPASE"/>
    <property type="match status" value="1"/>
</dbReference>
<evidence type="ECO:0008006" key="4">
    <source>
        <dbReference type="Google" id="ProtNLM"/>
    </source>
</evidence>
<dbReference type="PANTHER" id="PTHR33295">
    <property type="entry name" value="ATPASE"/>
    <property type="match status" value="1"/>
</dbReference>
<dbReference type="InterPro" id="IPR041682">
    <property type="entry name" value="AAA_14"/>
</dbReference>
<dbReference type="AlphaFoldDB" id="A0A3P3XQY0"/>
<protein>
    <recommendedName>
        <fullName evidence="4">ATPase</fullName>
    </recommendedName>
</protein>
<evidence type="ECO:0000259" key="1">
    <source>
        <dbReference type="Pfam" id="PF13173"/>
    </source>
</evidence>
<evidence type="ECO:0000259" key="2">
    <source>
        <dbReference type="Pfam" id="PF13635"/>
    </source>
</evidence>
<reference evidence="3" key="1">
    <citation type="submission" date="2017-02" db="EMBL/GenBank/DDBJ databases">
        <authorList>
            <person name="Regsiter A."/>
            <person name="William W."/>
        </authorList>
    </citation>
    <scope>NUCLEOTIDE SEQUENCE</scope>
    <source>
        <strain evidence="3">BdmA 4</strain>
    </source>
</reference>
<evidence type="ECO:0000313" key="3">
    <source>
        <dbReference type="EMBL" id="SLM18685.1"/>
    </source>
</evidence>
<feature type="domain" description="AAA" evidence="1">
    <location>
        <begin position="18"/>
        <end position="153"/>
    </location>
</feature>
<dbReference type="InterPro" id="IPR025420">
    <property type="entry name" value="DUF4143"/>
</dbReference>
<dbReference type="Gene3D" id="3.40.50.300">
    <property type="entry name" value="P-loop containing nucleotide triphosphate hydrolases"/>
    <property type="match status" value="1"/>
</dbReference>
<organism evidence="3">
    <name type="scientific">uncultured spirochete</name>
    <dbReference type="NCBI Taxonomy" id="156406"/>
    <lineage>
        <taxon>Bacteria</taxon>
        <taxon>Pseudomonadati</taxon>
        <taxon>Spirochaetota</taxon>
        <taxon>Spirochaetia</taxon>
        <taxon>Spirochaetales</taxon>
        <taxon>environmental samples</taxon>
    </lineage>
</organism>
<dbReference type="EMBL" id="FWDO01000005">
    <property type="protein sequence ID" value="SLM18685.1"/>
    <property type="molecule type" value="Genomic_DNA"/>
</dbReference>
<dbReference type="SUPFAM" id="SSF52540">
    <property type="entry name" value="P-loop containing nucleoside triphosphate hydrolases"/>
    <property type="match status" value="1"/>
</dbReference>
<dbReference type="InterPro" id="IPR027417">
    <property type="entry name" value="P-loop_NTPase"/>
</dbReference>
<sequence>MQRTLMQKLVEWKDRTSRMPLLLYGARQVGKTYLLQEFGQQYFRDTIYINFETDAALASEFSRDIDPVRLLNTLEIFFNKKIDPDSTVIILDEIQACERALTSLKYFSERTPQYHIVAAGSLLGVTVNRNQHSFPVGKVEPLTLYPLDFEEFLLALGQEALISAIREAYAADSGLPEALHAKALELYKTYLVVGGMPGAVWAYLKERRMLDAAPVQNLILSSYVADMSKYASPAETTRIMACFDSIPTQLAKENRKFQYKVVRKGGSATLFGPSIDWLTAAGIVLKCARIEHPFMPLAAHLDLGAFKLYMADTGLLVLKSGIPAQLLLSGWENNTFSGAIAENYAATNLKAKGYQLYYWESGSTAEIDFVLQQNADIIPLELKAGIHTKSRSLAVYRERYKPAHAIRISQKNFGLENGIKSVPLYAMFCL</sequence>